<evidence type="ECO:0000256" key="1">
    <source>
        <dbReference type="ARBA" id="ARBA00004401"/>
    </source>
</evidence>
<dbReference type="InterPro" id="IPR000402">
    <property type="entry name" value="Na/K_ATPase_sub_beta"/>
</dbReference>
<keyword evidence="12" id="KW-0812">Transmembrane</keyword>
<reference evidence="13 14" key="1">
    <citation type="journal article" date="2018" name="G3 (Bethesda)">
        <title>A High-Quality Reference Genome for the Invasive Mosquitofish Gambusia affinis Using a Chicago Library.</title>
        <authorList>
            <person name="Hoffberg S.L."/>
            <person name="Troendle N.J."/>
            <person name="Glenn T.C."/>
            <person name="Mahmud O."/>
            <person name="Louha S."/>
            <person name="Chalopin D."/>
            <person name="Bennetzen J.L."/>
            <person name="Mauricio R."/>
        </authorList>
    </citation>
    <scope>NUCLEOTIDE SEQUENCE [LARGE SCALE GENOMIC DNA]</scope>
    <source>
        <strain evidence="13">NE01/NJP1002.9</strain>
        <tissue evidence="13">Muscle</tissue>
    </source>
</reference>
<name>A0A315WC55_GAMAF</name>
<keyword evidence="8" id="KW-0406">Ion transport</keyword>
<proteinExistence type="predicted"/>
<evidence type="ECO:0000256" key="7">
    <source>
        <dbReference type="ARBA" id="ARBA00023053"/>
    </source>
</evidence>
<keyword evidence="11" id="KW-0739">Sodium transport</keyword>
<dbReference type="GO" id="GO:0006883">
    <property type="term" value="P:intracellular sodium ion homeostasis"/>
    <property type="evidence" value="ECO:0007669"/>
    <property type="project" value="TreeGrafter"/>
</dbReference>
<evidence type="ECO:0000256" key="5">
    <source>
        <dbReference type="ARBA" id="ARBA00022607"/>
    </source>
</evidence>
<dbReference type="STRING" id="33528.ENSGAFP00000016530"/>
<dbReference type="PANTHER" id="PTHR11523:SF26">
    <property type="entry name" value="SODIUM_POTASSIUM-TRANSPORTING ATPASE SUBUNIT BETA-2"/>
    <property type="match status" value="1"/>
</dbReference>
<keyword evidence="10" id="KW-0325">Glycoprotein</keyword>
<dbReference type="GO" id="GO:0001671">
    <property type="term" value="F:ATPase activator activity"/>
    <property type="evidence" value="ECO:0007669"/>
    <property type="project" value="TreeGrafter"/>
</dbReference>
<keyword evidence="2" id="KW-0813">Transport</keyword>
<keyword evidence="14" id="KW-1185">Reference proteome</keyword>
<evidence type="ECO:0000256" key="8">
    <source>
        <dbReference type="ARBA" id="ARBA00023065"/>
    </source>
</evidence>
<keyword evidence="9" id="KW-1015">Disulfide bond</keyword>
<feature type="transmembrane region" description="Helical" evidence="12">
    <location>
        <begin position="112"/>
        <end position="137"/>
    </location>
</feature>
<dbReference type="GO" id="GO:1990573">
    <property type="term" value="P:potassium ion import across plasma membrane"/>
    <property type="evidence" value="ECO:0007669"/>
    <property type="project" value="TreeGrafter"/>
</dbReference>
<evidence type="ECO:0000256" key="11">
    <source>
        <dbReference type="ARBA" id="ARBA00023201"/>
    </source>
</evidence>
<evidence type="ECO:0000256" key="2">
    <source>
        <dbReference type="ARBA" id="ARBA00022448"/>
    </source>
</evidence>
<keyword evidence="7" id="KW-0915">Sodium</keyword>
<dbReference type="GO" id="GO:0030007">
    <property type="term" value="P:intracellular potassium ion homeostasis"/>
    <property type="evidence" value="ECO:0007669"/>
    <property type="project" value="TreeGrafter"/>
</dbReference>
<dbReference type="Gene3D" id="1.20.5.170">
    <property type="match status" value="1"/>
</dbReference>
<keyword evidence="12" id="KW-1133">Transmembrane helix</keyword>
<comment type="subcellular location">
    <subcellularLocation>
        <location evidence="1">Cell membrane</location>
        <topology evidence="1">Single-pass type II membrane protein</topology>
    </subcellularLocation>
</comment>
<gene>
    <name evidence="13" type="ORF">CCH79_00020678</name>
</gene>
<comment type="caution">
    <text evidence="13">The sequence shown here is derived from an EMBL/GenBank/DDBJ whole genome shotgun (WGS) entry which is preliminary data.</text>
</comment>
<accession>A0A315WC55</accession>
<dbReference type="GO" id="GO:0036376">
    <property type="term" value="P:sodium ion export across plasma membrane"/>
    <property type="evidence" value="ECO:0007669"/>
    <property type="project" value="TreeGrafter"/>
</dbReference>
<dbReference type="AlphaFoldDB" id="A0A315WC55"/>
<evidence type="ECO:0000256" key="12">
    <source>
        <dbReference type="SAM" id="Phobius"/>
    </source>
</evidence>
<evidence type="ECO:0000256" key="10">
    <source>
        <dbReference type="ARBA" id="ARBA00023180"/>
    </source>
</evidence>
<dbReference type="EMBL" id="NHOQ01000041">
    <property type="protein sequence ID" value="PWA33444.1"/>
    <property type="molecule type" value="Genomic_DNA"/>
</dbReference>
<evidence type="ECO:0000256" key="9">
    <source>
        <dbReference type="ARBA" id="ARBA00023157"/>
    </source>
</evidence>
<keyword evidence="4" id="KW-0633">Potassium transport</keyword>
<dbReference type="GO" id="GO:0005890">
    <property type="term" value="C:sodium:potassium-exchanging ATPase complex"/>
    <property type="evidence" value="ECO:0007669"/>
    <property type="project" value="InterPro"/>
</dbReference>
<evidence type="ECO:0000313" key="13">
    <source>
        <dbReference type="EMBL" id="PWA33444.1"/>
    </source>
</evidence>
<organism evidence="13 14">
    <name type="scientific">Gambusia affinis</name>
    <name type="common">Western mosquitofish</name>
    <name type="synonym">Heterandria affinis</name>
    <dbReference type="NCBI Taxonomy" id="33528"/>
    <lineage>
        <taxon>Eukaryota</taxon>
        <taxon>Metazoa</taxon>
        <taxon>Chordata</taxon>
        <taxon>Craniata</taxon>
        <taxon>Vertebrata</taxon>
        <taxon>Euteleostomi</taxon>
        <taxon>Actinopterygii</taxon>
        <taxon>Neopterygii</taxon>
        <taxon>Teleostei</taxon>
        <taxon>Neoteleostei</taxon>
        <taxon>Acanthomorphata</taxon>
        <taxon>Ovalentaria</taxon>
        <taxon>Atherinomorphae</taxon>
        <taxon>Cyprinodontiformes</taxon>
        <taxon>Poeciliidae</taxon>
        <taxon>Poeciliinae</taxon>
        <taxon>Gambusia</taxon>
    </lineage>
</organism>
<keyword evidence="12" id="KW-0472">Membrane</keyword>
<dbReference type="Proteomes" id="UP000250572">
    <property type="component" value="Unassembled WGS sequence"/>
</dbReference>
<evidence type="ECO:0000313" key="14">
    <source>
        <dbReference type="Proteomes" id="UP000250572"/>
    </source>
</evidence>
<protein>
    <submittedName>
        <fullName evidence="13">Uncharacterized protein</fullName>
    </submittedName>
</protein>
<keyword evidence="5" id="KW-0740">Sodium/potassium transport</keyword>
<dbReference type="Pfam" id="PF00287">
    <property type="entry name" value="Na_K-ATPase"/>
    <property type="match status" value="1"/>
</dbReference>
<keyword evidence="6" id="KW-0630">Potassium</keyword>
<evidence type="ECO:0000256" key="3">
    <source>
        <dbReference type="ARBA" id="ARBA00022475"/>
    </source>
</evidence>
<dbReference type="PANTHER" id="PTHR11523">
    <property type="entry name" value="SODIUM/POTASSIUM-DEPENDENT ATPASE BETA SUBUNIT"/>
    <property type="match status" value="1"/>
</dbReference>
<evidence type="ECO:0000256" key="6">
    <source>
        <dbReference type="ARBA" id="ARBA00022958"/>
    </source>
</evidence>
<sequence>MASVLEDETESGGSDRCPSGCGGRFCQWNRVLTRWCPVVLQNQSSPDPEPPVVRRVLVRFCRECGSSEDQRADSQRSEGIMGSKRANGGVIMLGGGICCPSSSSSSSSGLVLLFYLIFYLFLAGLFALTMYILLLTLDDYKPTWQDRLDTPGERKPTCYHGDKDRDTPGYPEVPVLIMPEKDLIQQIYGSHPLSVTVYVKMETQRTDGHFDGDKWTDSD</sequence>
<keyword evidence="3" id="KW-1003">Cell membrane</keyword>
<evidence type="ECO:0000256" key="4">
    <source>
        <dbReference type="ARBA" id="ARBA00022538"/>
    </source>
</evidence>